<sequence>MASPFATTSIGMLLLRHELTARARPVEGMALEDRGPLILGTICAVTALSTFFSAGRLWVRGRLKGKLLLDDYLIAISVLCTWLTVVFQFLAVRSGNGRHIHTLTTEEQAGVAHWTIIGFVPGIVSFATPKLATIDLLCRILLPSRRHRIFLWVLGWTCWIQLMVTVVFLFVKCDGSHPALAVSRSPTKAGLENCLDPWVNINYDIYTGAFSAFVDFYLAAYPTIVLCKLRLSLEKKIGLSIALGFGFISTIVAVYKYDSSTLVIWTCVEGSTIIIAACIPILKPLLDYARAGCSQATASVRGGFSSRYRGTGRKGGTHGPQQDPDEDDAGDNLFRMGTRTGVVVVGPSTGGQTGTTKPQLGTRLKKPSFHNFSHHHHCDDAPRRGAPDKDGAAMCSTSSQDSILQRTRVSSEDAADTDISTARTIHEPAHAQKGGNYHQYEAPKRCNVEHDGIMRTDSVEITYRPASMCGAGGDHSTAV</sequence>
<dbReference type="PANTHER" id="PTHR33048">
    <property type="entry name" value="PTH11-LIKE INTEGRAL MEMBRANE PROTEIN (AFU_ORTHOLOGUE AFUA_5G11245)"/>
    <property type="match status" value="1"/>
</dbReference>
<feature type="compositionally biased region" description="Polar residues" evidence="6">
    <location>
        <begin position="395"/>
        <end position="408"/>
    </location>
</feature>
<dbReference type="PANTHER" id="PTHR33048:SF155">
    <property type="entry name" value="INTEGRAL MEMBRANE PROTEIN"/>
    <property type="match status" value="1"/>
</dbReference>
<keyword evidence="2 7" id="KW-0812">Transmembrane</keyword>
<feature type="transmembrane region" description="Helical" evidence="7">
    <location>
        <begin position="149"/>
        <end position="171"/>
    </location>
</feature>
<dbReference type="EMBL" id="KQ964251">
    <property type="protein sequence ID" value="KXJ90786.1"/>
    <property type="molecule type" value="Genomic_DNA"/>
</dbReference>
<reference evidence="10" key="1">
    <citation type="submission" date="2016-02" db="EMBL/GenBank/DDBJ databases">
        <title>Draft genome sequence of Microdochium bolleyi, a fungal endophyte of beachgrass.</title>
        <authorList>
            <consortium name="DOE Joint Genome Institute"/>
            <person name="David A.S."/>
            <person name="May G."/>
            <person name="Haridas S."/>
            <person name="Lim J."/>
            <person name="Wang M."/>
            <person name="Labutti K."/>
            <person name="Lipzen A."/>
            <person name="Barry K."/>
            <person name="Grigoriev I.V."/>
        </authorList>
    </citation>
    <scope>NUCLEOTIDE SEQUENCE [LARGE SCALE GENOMIC DNA]</scope>
    <source>
        <strain evidence="10">J235TASD1</strain>
    </source>
</reference>
<feature type="transmembrane region" description="Helical" evidence="7">
    <location>
        <begin position="205"/>
        <end position="225"/>
    </location>
</feature>
<evidence type="ECO:0000259" key="8">
    <source>
        <dbReference type="Pfam" id="PF20684"/>
    </source>
</evidence>
<feature type="domain" description="Rhodopsin" evidence="8">
    <location>
        <begin position="56"/>
        <end position="286"/>
    </location>
</feature>
<name>A0A136J196_9PEZI</name>
<proteinExistence type="inferred from homology"/>
<feature type="region of interest" description="Disordered" evidence="6">
    <location>
        <begin position="304"/>
        <end position="333"/>
    </location>
</feature>
<protein>
    <recommendedName>
        <fullName evidence="8">Rhodopsin domain-containing protein</fullName>
    </recommendedName>
</protein>
<dbReference type="InterPro" id="IPR049326">
    <property type="entry name" value="Rhodopsin_dom_fungi"/>
</dbReference>
<dbReference type="InParanoid" id="A0A136J196"/>
<gene>
    <name evidence="9" type="ORF">Micbo1qcDRAFT_204850</name>
</gene>
<organism evidence="9 10">
    <name type="scientific">Microdochium bolleyi</name>
    <dbReference type="NCBI Taxonomy" id="196109"/>
    <lineage>
        <taxon>Eukaryota</taxon>
        <taxon>Fungi</taxon>
        <taxon>Dikarya</taxon>
        <taxon>Ascomycota</taxon>
        <taxon>Pezizomycotina</taxon>
        <taxon>Sordariomycetes</taxon>
        <taxon>Xylariomycetidae</taxon>
        <taxon>Xylariales</taxon>
        <taxon>Microdochiaceae</taxon>
        <taxon>Microdochium</taxon>
    </lineage>
</organism>
<feature type="compositionally biased region" description="Basic and acidic residues" evidence="6">
    <location>
        <begin position="377"/>
        <end position="391"/>
    </location>
</feature>
<feature type="transmembrane region" description="Helical" evidence="7">
    <location>
        <begin position="71"/>
        <end position="91"/>
    </location>
</feature>
<evidence type="ECO:0000256" key="2">
    <source>
        <dbReference type="ARBA" id="ARBA00022692"/>
    </source>
</evidence>
<dbReference type="InterPro" id="IPR052337">
    <property type="entry name" value="SAT4-like"/>
</dbReference>
<evidence type="ECO:0000256" key="1">
    <source>
        <dbReference type="ARBA" id="ARBA00004141"/>
    </source>
</evidence>
<dbReference type="STRING" id="196109.A0A136J196"/>
<evidence type="ECO:0000313" key="10">
    <source>
        <dbReference type="Proteomes" id="UP000070501"/>
    </source>
</evidence>
<feature type="transmembrane region" description="Helical" evidence="7">
    <location>
        <begin position="263"/>
        <end position="282"/>
    </location>
</feature>
<dbReference type="Proteomes" id="UP000070501">
    <property type="component" value="Unassembled WGS sequence"/>
</dbReference>
<comment type="similarity">
    <text evidence="5">Belongs to the SAT4 family.</text>
</comment>
<keyword evidence="10" id="KW-1185">Reference proteome</keyword>
<dbReference type="GO" id="GO:0016020">
    <property type="term" value="C:membrane"/>
    <property type="evidence" value="ECO:0007669"/>
    <property type="project" value="UniProtKB-SubCell"/>
</dbReference>
<feature type="transmembrane region" description="Helical" evidence="7">
    <location>
        <begin position="111"/>
        <end position="128"/>
    </location>
</feature>
<evidence type="ECO:0000256" key="5">
    <source>
        <dbReference type="ARBA" id="ARBA00038359"/>
    </source>
</evidence>
<dbReference type="Pfam" id="PF20684">
    <property type="entry name" value="Fung_rhodopsin"/>
    <property type="match status" value="1"/>
</dbReference>
<dbReference type="OrthoDB" id="3923077at2759"/>
<evidence type="ECO:0000256" key="4">
    <source>
        <dbReference type="ARBA" id="ARBA00023136"/>
    </source>
</evidence>
<feature type="region of interest" description="Disordered" evidence="6">
    <location>
        <begin position="371"/>
        <end position="417"/>
    </location>
</feature>
<feature type="transmembrane region" description="Helical" evidence="7">
    <location>
        <begin position="39"/>
        <end position="59"/>
    </location>
</feature>
<keyword evidence="4 7" id="KW-0472">Membrane</keyword>
<keyword evidence="3 7" id="KW-1133">Transmembrane helix</keyword>
<evidence type="ECO:0000256" key="7">
    <source>
        <dbReference type="SAM" id="Phobius"/>
    </source>
</evidence>
<accession>A0A136J196</accession>
<feature type="transmembrane region" description="Helical" evidence="7">
    <location>
        <begin position="237"/>
        <end position="257"/>
    </location>
</feature>
<evidence type="ECO:0000256" key="6">
    <source>
        <dbReference type="SAM" id="MobiDB-lite"/>
    </source>
</evidence>
<evidence type="ECO:0000313" key="9">
    <source>
        <dbReference type="EMBL" id="KXJ90786.1"/>
    </source>
</evidence>
<dbReference type="AlphaFoldDB" id="A0A136J196"/>
<evidence type="ECO:0000256" key="3">
    <source>
        <dbReference type="ARBA" id="ARBA00022989"/>
    </source>
</evidence>
<comment type="subcellular location">
    <subcellularLocation>
        <location evidence="1">Membrane</location>
        <topology evidence="1">Multi-pass membrane protein</topology>
    </subcellularLocation>
</comment>